<feature type="chain" id="PRO_5019012417" evidence="1">
    <location>
        <begin position="23"/>
        <end position="604"/>
    </location>
</feature>
<reference evidence="3 4" key="1">
    <citation type="submission" date="2018-12" db="EMBL/GenBank/DDBJ databases">
        <title>Hymenobacter gummosus sp. nov., isolated from a spring.</title>
        <authorList>
            <person name="Nie L."/>
        </authorList>
    </citation>
    <scope>NUCLEOTIDE SEQUENCE [LARGE SCALE GENOMIC DNA]</scope>
    <source>
        <strain evidence="3 4">KCTC 52166</strain>
    </source>
</reference>
<dbReference type="Gene3D" id="1.10.390.10">
    <property type="entry name" value="Neutral Protease Domain 2"/>
    <property type="match status" value="1"/>
</dbReference>
<name>A0A431TYE1_9BACT</name>
<proteinExistence type="predicted"/>
<comment type="caution">
    <text evidence="3">The sequence shown here is derived from an EMBL/GenBank/DDBJ whole genome shotgun (WGS) entry which is preliminary data.</text>
</comment>
<evidence type="ECO:0000313" key="4">
    <source>
        <dbReference type="Proteomes" id="UP000282184"/>
    </source>
</evidence>
<dbReference type="InterPro" id="IPR007963">
    <property type="entry name" value="Peptidase_M61_catalytic"/>
</dbReference>
<evidence type="ECO:0000256" key="1">
    <source>
        <dbReference type="SAM" id="SignalP"/>
    </source>
</evidence>
<sequence length="604" mass="67760">MLTSLRPAPLAALLFCAAPALAATPPELTYTVTIDPAKSTDEFQVTLQLPKKLKKDQAIYQFASTAPGTYQVMDMGRFVRKFEALDAKGKPVDSKQLSPNQWQLSQPDKVREIRYTIAETWDTPVQEHRIYRMCGSSLEADHALLNGQTILGYPQGMQSAPLRLKINYPSGWQAGSALTPDAQGYYHAKNYDHAVDSPILLGRLTQATTKLGDAEVALYCYSKTDQIKAEPLLGAMQKMLGAAQSFLVQLPVKRYAFLYHFEDQSQGAWEHSYSSEYTLKEQPLTPEYAQSITDMAAHEFFHIVTPLNIHSEIIEQFNFVQPTGSQHLWLYEGTTEWAAHMMQLRGGLISLDDYLNTLRDKVAYDHLRADTTYSLKKLGLNSFTDEGQEQYGNIYQRGAMTAALLDLRLLELSGGKRGLREVLLELAKQYGPSKPISEQNFFDDFTKATYPEIRDFFRRYVENAEPLPLKEYYGKVGIRYEPVYRTGRKLGSLGTNGYAPLAGGGIAFAQVSPALQACGIGVGDQLVSYNGAAVKAETFRQTLVAMQSGKPGEEVELTISRDGKEKKIRCRTVERDETKRYYFALDPQATPQQLALRQAWQKNL</sequence>
<gene>
    <name evidence="3" type="ORF">EJV47_20015</name>
</gene>
<evidence type="ECO:0000313" key="3">
    <source>
        <dbReference type="EMBL" id="RTQ47183.1"/>
    </source>
</evidence>
<dbReference type="Pfam" id="PF05299">
    <property type="entry name" value="Peptidase_M61"/>
    <property type="match status" value="1"/>
</dbReference>
<dbReference type="EMBL" id="RXOF01000013">
    <property type="protein sequence ID" value="RTQ47183.1"/>
    <property type="molecule type" value="Genomic_DNA"/>
</dbReference>
<protein>
    <submittedName>
        <fullName evidence="3">PDZ domain-containing protein</fullName>
    </submittedName>
</protein>
<dbReference type="SUPFAM" id="SSF55486">
    <property type="entry name" value="Metalloproteases ('zincins'), catalytic domain"/>
    <property type="match status" value="1"/>
</dbReference>
<dbReference type="RefSeq" id="WP_126694982.1">
    <property type="nucleotide sequence ID" value="NZ_RXOF01000013.1"/>
</dbReference>
<dbReference type="InterPro" id="IPR027268">
    <property type="entry name" value="Peptidase_M4/M1_CTD_sf"/>
</dbReference>
<organism evidence="3 4">
    <name type="scientific">Hymenobacter gummosus</name>
    <dbReference type="NCBI Taxonomy" id="1776032"/>
    <lineage>
        <taxon>Bacteria</taxon>
        <taxon>Pseudomonadati</taxon>
        <taxon>Bacteroidota</taxon>
        <taxon>Cytophagia</taxon>
        <taxon>Cytophagales</taxon>
        <taxon>Hymenobacteraceae</taxon>
        <taxon>Hymenobacter</taxon>
    </lineage>
</organism>
<keyword evidence="1" id="KW-0732">Signal</keyword>
<dbReference type="OrthoDB" id="9778516at2"/>
<dbReference type="Pfam" id="PF17899">
    <property type="entry name" value="Peptidase_M61_N"/>
    <property type="match status" value="1"/>
</dbReference>
<feature type="signal peptide" evidence="1">
    <location>
        <begin position="1"/>
        <end position="22"/>
    </location>
</feature>
<dbReference type="SMART" id="SM00228">
    <property type="entry name" value="PDZ"/>
    <property type="match status" value="1"/>
</dbReference>
<dbReference type="Proteomes" id="UP000282184">
    <property type="component" value="Unassembled WGS sequence"/>
</dbReference>
<feature type="domain" description="PDZ" evidence="2">
    <location>
        <begin position="474"/>
        <end position="563"/>
    </location>
</feature>
<dbReference type="InterPro" id="IPR001478">
    <property type="entry name" value="PDZ"/>
</dbReference>
<keyword evidence="4" id="KW-1185">Reference proteome</keyword>
<dbReference type="InterPro" id="IPR040756">
    <property type="entry name" value="Peptidase_M61_N"/>
</dbReference>
<evidence type="ECO:0000259" key="2">
    <source>
        <dbReference type="SMART" id="SM00228"/>
    </source>
</evidence>
<dbReference type="Gene3D" id="2.60.40.3650">
    <property type="match status" value="1"/>
</dbReference>
<dbReference type="AlphaFoldDB" id="A0A431TYE1"/>
<dbReference type="InterPro" id="IPR036034">
    <property type="entry name" value="PDZ_sf"/>
</dbReference>
<accession>A0A431TYE1</accession>
<dbReference type="Gene3D" id="2.30.42.10">
    <property type="match status" value="1"/>
</dbReference>
<dbReference type="SUPFAM" id="SSF50156">
    <property type="entry name" value="PDZ domain-like"/>
    <property type="match status" value="1"/>
</dbReference>